<feature type="compositionally biased region" description="Polar residues" evidence="3">
    <location>
        <begin position="686"/>
        <end position="697"/>
    </location>
</feature>
<evidence type="ECO:0000256" key="3">
    <source>
        <dbReference type="SAM" id="MobiDB-lite"/>
    </source>
</evidence>
<dbReference type="EMBL" id="JACTAM010000017">
    <property type="protein sequence ID" value="KAI2654368.1"/>
    <property type="molecule type" value="Genomic_DNA"/>
</dbReference>
<dbReference type="Proteomes" id="UP000830375">
    <property type="component" value="Unassembled WGS sequence"/>
</dbReference>
<keyword evidence="4" id="KW-0472">Membrane</keyword>
<evidence type="ECO:0000313" key="5">
    <source>
        <dbReference type="EMBL" id="KAI2654368.1"/>
    </source>
</evidence>
<organism evidence="5 6">
    <name type="scientific">Labeo rohita</name>
    <name type="common">Indian major carp</name>
    <name type="synonym">Cyprinus rohita</name>
    <dbReference type="NCBI Taxonomy" id="84645"/>
    <lineage>
        <taxon>Eukaryota</taxon>
        <taxon>Metazoa</taxon>
        <taxon>Chordata</taxon>
        <taxon>Craniata</taxon>
        <taxon>Vertebrata</taxon>
        <taxon>Euteleostomi</taxon>
        <taxon>Actinopterygii</taxon>
        <taxon>Neopterygii</taxon>
        <taxon>Teleostei</taxon>
        <taxon>Ostariophysi</taxon>
        <taxon>Cypriniformes</taxon>
        <taxon>Cyprinidae</taxon>
        <taxon>Labeoninae</taxon>
        <taxon>Labeonini</taxon>
        <taxon>Labeo</taxon>
    </lineage>
</organism>
<keyword evidence="4" id="KW-1133">Transmembrane helix</keyword>
<comment type="similarity">
    <text evidence="1">Belongs to the CCSER family.</text>
</comment>
<evidence type="ECO:0000256" key="1">
    <source>
        <dbReference type="ARBA" id="ARBA00010949"/>
    </source>
</evidence>
<feature type="region of interest" description="Disordered" evidence="3">
    <location>
        <begin position="299"/>
        <end position="323"/>
    </location>
</feature>
<dbReference type="InterPro" id="IPR029627">
    <property type="entry name" value="CCSER"/>
</dbReference>
<protein>
    <submittedName>
        <fullName evidence="5">Serine-rich coiled-coil domain-containing protein 2</fullName>
    </submittedName>
</protein>
<evidence type="ECO:0000256" key="4">
    <source>
        <dbReference type="SAM" id="Phobius"/>
    </source>
</evidence>
<keyword evidence="2" id="KW-0175">Coiled coil</keyword>
<comment type="caution">
    <text evidence="5">The sequence shown here is derived from an EMBL/GenBank/DDBJ whole genome shotgun (WGS) entry which is preliminary data.</text>
</comment>
<keyword evidence="4" id="KW-0812">Transmembrane</keyword>
<dbReference type="PANTHER" id="PTHR22461:SF2">
    <property type="entry name" value="SERINE-RICH COILED-COIL DOMAIN-CONTAINING PROTEIN 2"/>
    <property type="match status" value="1"/>
</dbReference>
<gene>
    <name evidence="5" type="ORF">H4Q32_011077</name>
</gene>
<feature type="region of interest" description="Disordered" evidence="3">
    <location>
        <begin position="606"/>
        <end position="646"/>
    </location>
</feature>
<accession>A0ABQ8LUP7</accession>
<keyword evidence="6" id="KW-1185">Reference proteome</keyword>
<evidence type="ECO:0000256" key="2">
    <source>
        <dbReference type="ARBA" id="ARBA00023054"/>
    </source>
</evidence>
<reference evidence="5 6" key="1">
    <citation type="submission" date="2022-01" db="EMBL/GenBank/DDBJ databases">
        <title>A high-quality chromosome-level genome assembly of rohu carp, Labeo rohita.</title>
        <authorList>
            <person name="Arick M.A. II"/>
            <person name="Hsu C.-Y."/>
            <person name="Magbanua Z."/>
            <person name="Pechanova O."/>
            <person name="Grover C."/>
            <person name="Miller E."/>
            <person name="Thrash A."/>
            <person name="Ezzel L."/>
            <person name="Alam S."/>
            <person name="Benzie J."/>
            <person name="Hamilton M."/>
            <person name="Karsi A."/>
            <person name="Lawrence M.L."/>
            <person name="Peterson D.G."/>
        </authorList>
    </citation>
    <scope>NUCLEOTIDE SEQUENCE [LARGE SCALE GENOMIC DNA]</scope>
    <source>
        <strain evidence="6">BAU-BD-2019</strain>
        <tissue evidence="5">Blood</tissue>
    </source>
</reference>
<dbReference type="PANTHER" id="PTHR22461">
    <property type="entry name" value="SERINE-RICH COILED-COIL DOMAIN-CONTAINING PROTEIN 2-RELATED"/>
    <property type="match status" value="1"/>
</dbReference>
<feature type="region of interest" description="Disordered" evidence="3">
    <location>
        <begin position="660"/>
        <end position="701"/>
    </location>
</feature>
<feature type="region of interest" description="Disordered" evidence="3">
    <location>
        <begin position="765"/>
        <end position="787"/>
    </location>
</feature>
<feature type="transmembrane region" description="Helical" evidence="4">
    <location>
        <begin position="12"/>
        <end position="38"/>
    </location>
</feature>
<sequence length="787" mass="87703">MLSEKCFVCVHVAFRGCICVLPFCYVIVLTQTLVFSLFHTTDSCSLDVSHSQDILNNLDNTGSCDLEDDDLMLDVDLPEDGALLNGISQFYMAVYMSAPGIMPCSHKEPEEGIDDFRTPSPLSLPSLSVCLLPSFIPSMVDPSTWQAGRPAVLTLVPVTREETLPEGCADFGRVHHHQFPFSSEGLTAQGLQLCVSVRVWFWSKLPGSSQNSQARTHTHPRSNSAEKLLDLQMLEWQGRKAYNFGLFNFGEFLSSCISTFSFGCVSQNRPSLLLVLSTFVYLSLTAVDPSVHADGMAHFERSDRGGRPAQWRRRQQRWSGTDHSHNDNRLAGFHYDACRTGHRPLHPAVQHDGHTVGLDELTLKHMAEDCSSVKSQLLKLKSLLQMDDGEITPESLDSSEDDSRAQQMEELMKEVALLREELKNKDKIITRLTHQQHQQSPLRCQCHQQKSGVKGERRAHHDKSTQTVWRPPHHHPAVSHFSLRAAPTPVVELSEPQSGMFTRGRVLIEARHTISKANGTRRKTGVGRDYREEREMKEAVPTPLLSPWQCQYQTAPRASMPQRRQIPETRLFSLRDRDGTEPQILQPISHIPNEPLIQGKLARTVPTGGHNDTCTEEERPPMPCPPAPRTDSIGVPHVEPKSLPDPEELSQLLSTHLRIQDNNENDSPGAGEQIARPTPESHENKLLQTPHPSSSFSPRVLQPPRLHKRVTLPALSIGGGNPKPGPSVKHKLQQILPPPPSRGLPCFSAGNHVVTRGRLVVRSEADPQQNASVPLGVSTRLPKPKIH</sequence>
<evidence type="ECO:0000313" key="6">
    <source>
        <dbReference type="Proteomes" id="UP000830375"/>
    </source>
</evidence>
<proteinExistence type="inferred from homology"/>
<name>A0ABQ8LUP7_LABRO</name>